<dbReference type="STRING" id="871651.SAMN05421688_1702"/>
<evidence type="ECO:0000259" key="1">
    <source>
        <dbReference type="Pfam" id="PF14563"/>
    </source>
</evidence>
<protein>
    <submittedName>
        <fullName evidence="3">Biotin-(Acetyl-CoA carboxylase) ligase</fullName>
    </submittedName>
</protein>
<dbReference type="Pfam" id="PF16917">
    <property type="entry name" value="BPL_LplA_LipB_2"/>
    <property type="match status" value="1"/>
</dbReference>
<dbReference type="InterPro" id="IPR028044">
    <property type="entry name" value="DUF4444"/>
</dbReference>
<dbReference type="OrthoDB" id="7657788at2"/>
<dbReference type="Pfam" id="PF14563">
    <property type="entry name" value="DUF4444"/>
    <property type="match status" value="1"/>
</dbReference>
<keyword evidence="4" id="KW-1185">Reference proteome</keyword>
<feature type="domain" description="BPL/LPL catalytic" evidence="2">
    <location>
        <begin position="8"/>
        <end position="189"/>
    </location>
</feature>
<dbReference type="RefSeq" id="WP_092063058.1">
    <property type="nucleotide sequence ID" value="NZ_FOJU01000002.1"/>
</dbReference>
<dbReference type="AlphaFoldDB" id="A0A1I0WRD5"/>
<accession>A0A1I0WRD5</accession>
<dbReference type="Gene3D" id="3.30.930.10">
    <property type="entry name" value="Bira Bifunctional Protein, Domain 2"/>
    <property type="match status" value="1"/>
</dbReference>
<sequence length="238" mass="25343">MIDAAPQFPPLFQGLAVEPGIDPFAKACAKGAMGCDAGLVVHRLAADRMSAAVVLAPEVPLEEAVAMLPLSGVAFQNALGALAPPEVAVHLEWTGGIRVNGARCGDLRIAAGTGDPDAQPEWLVVGLDLPLWPEDLDRTGDTPDQTALYAEGCADVDAIALLESWVRHLLLWISRWEEAGAKPIHAEWRGLAHGMGEDMSIDGRSGTFLGVDERFGLLLRDAETTHLIPLSTRLETMT</sequence>
<dbReference type="EMBL" id="FOJU01000002">
    <property type="protein sequence ID" value="SFA91319.1"/>
    <property type="molecule type" value="Genomic_DNA"/>
</dbReference>
<dbReference type="Proteomes" id="UP000198796">
    <property type="component" value="Unassembled WGS sequence"/>
</dbReference>
<dbReference type="SUPFAM" id="SSF55681">
    <property type="entry name" value="Class II aaRS and biotin synthetases"/>
    <property type="match status" value="1"/>
</dbReference>
<keyword evidence="3" id="KW-0436">Ligase</keyword>
<organism evidence="3 4">
    <name type="scientific">Poseidonocella pacifica</name>
    <dbReference type="NCBI Taxonomy" id="871651"/>
    <lineage>
        <taxon>Bacteria</taxon>
        <taxon>Pseudomonadati</taxon>
        <taxon>Pseudomonadota</taxon>
        <taxon>Alphaproteobacteria</taxon>
        <taxon>Rhodobacterales</taxon>
        <taxon>Roseobacteraceae</taxon>
        <taxon>Poseidonocella</taxon>
    </lineage>
</organism>
<feature type="domain" description="DUF4444" evidence="1">
    <location>
        <begin position="195"/>
        <end position="235"/>
    </location>
</feature>
<dbReference type="InterPro" id="IPR004143">
    <property type="entry name" value="BPL_LPL_catalytic"/>
</dbReference>
<proteinExistence type="predicted"/>
<reference evidence="3 4" key="1">
    <citation type="submission" date="2016-10" db="EMBL/GenBank/DDBJ databases">
        <authorList>
            <person name="de Groot N.N."/>
        </authorList>
    </citation>
    <scope>NUCLEOTIDE SEQUENCE [LARGE SCALE GENOMIC DNA]</scope>
    <source>
        <strain evidence="3 4">DSM 29316</strain>
    </source>
</reference>
<dbReference type="GO" id="GO:0016874">
    <property type="term" value="F:ligase activity"/>
    <property type="evidence" value="ECO:0007669"/>
    <property type="project" value="UniProtKB-KW"/>
</dbReference>
<dbReference type="InterPro" id="IPR045864">
    <property type="entry name" value="aa-tRNA-synth_II/BPL/LPL"/>
</dbReference>
<evidence type="ECO:0000259" key="2">
    <source>
        <dbReference type="Pfam" id="PF16917"/>
    </source>
</evidence>
<evidence type="ECO:0000313" key="3">
    <source>
        <dbReference type="EMBL" id="SFA91319.1"/>
    </source>
</evidence>
<gene>
    <name evidence="3" type="ORF">SAMN05421688_1702</name>
</gene>
<evidence type="ECO:0000313" key="4">
    <source>
        <dbReference type="Proteomes" id="UP000198796"/>
    </source>
</evidence>
<dbReference type="Gene3D" id="2.30.30.100">
    <property type="match status" value="1"/>
</dbReference>
<name>A0A1I0WRD5_9RHOB</name>